<dbReference type="InterPro" id="IPR002376">
    <property type="entry name" value="Formyl_transf_N"/>
</dbReference>
<dbReference type="PROSITE" id="PS51855">
    <property type="entry name" value="MGS"/>
    <property type="match status" value="1"/>
</dbReference>
<dbReference type="EC" id="3.5.4.10" evidence="7"/>
<dbReference type="SMART" id="SM00851">
    <property type="entry name" value="MGS"/>
    <property type="match status" value="1"/>
</dbReference>
<proteinExistence type="inferred from homology"/>
<keyword evidence="12" id="KW-0378">Hydrolase</keyword>
<dbReference type="SUPFAM" id="SSF52335">
    <property type="entry name" value="Methylglyoxal synthase-like"/>
    <property type="match status" value="1"/>
</dbReference>
<evidence type="ECO:0000256" key="12">
    <source>
        <dbReference type="ARBA" id="ARBA00022801"/>
    </source>
</evidence>
<evidence type="ECO:0000313" key="20">
    <source>
        <dbReference type="Proteomes" id="UP000887116"/>
    </source>
</evidence>
<comment type="pathway">
    <text evidence="2">Purine metabolism; IMP biosynthesis via de novo pathway; IMP from 5-formamido-1-(5-phospho-D-ribosyl)imidazole-4-carboxamide: step 1/1.</text>
</comment>
<dbReference type="SMART" id="SM00798">
    <property type="entry name" value="AICARFT_IMPCHas"/>
    <property type="match status" value="1"/>
</dbReference>
<evidence type="ECO:0000256" key="15">
    <source>
        <dbReference type="ARBA" id="ARBA00046691"/>
    </source>
</evidence>
<dbReference type="Gene3D" id="3.40.140.20">
    <property type="match status" value="2"/>
</dbReference>
<evidence type="ECO:0000256" key="16">
    <source>
        <dbReference type="ARBA" id="ARBA00047515"/>
    </source>
</evidence>
<dbReference type="InterPro" id="IPR036477">
    <property type="entry name" value="Formyl_transf_N_sf"/>
</dbReference>
<dbReference type="NCBIfam" id="TIGR00355">
    <property type="entry name" value="purH"/>
    <property type="match status" value="1"/>
</dbReference>
<evidence type="ECO:0000256" key="2">
    <source>
        <dbReference type="ARBA" id="ARBA00004844"/>
    </source>
</evidence>
<dbReference type="GO" id="GO:0006189">
    <property type="term" value="P:'de novo' IMP biosynthetic process"/>
    <property type="evidence" value="ECO:0007669"/>
    <property type="project" value="TreeGrafter"/>
</dbReference>
<feature type="domain" description="MGS-like" evidence="18">
    <location>
        <begin position="253"/>
        <end position="406"/>
    </location>
</feature>
<dbReference type="InterPro" id="IPR041711">
    <property type="entry name" value="Met-tRNA-FMT_N"/>
</dbReference>
<comment type="catalytic activity">
    <reaction evidence="16">
        <text>(6R)-10-formyltetrahydrofolate + 5-amino-1-(5-phospho-beta-D-ribosyl)imidazole-4-carboxamide = 5-formamido-1-(5-phospho-D-ribosyl)imidazole-4-carboxamide + (6S)-5,6,7,8-tetrahydrofolate</text>
        <dbReference type="Rhea" id="RHEA:22192"/>
        <dbReference type="ChEBI" id="CHEBI:57453"/>
        <dbReference type="ChEBI" id="CHEBI:58467"/>
        <dbReference type="ChEBI" id="CHEBI:58475"/>
        <dbReference type="ChEBI" id="CHEBI:195366"/>
        <dbReference type="EC" id="2.1.2.3"/>
    </reaction>
    <physiologicalReaction direction="left-to-right" evidence="16">
        <dbReference type="Rhea" id="RHEA:22193"/>
    </physiologicalReaction>
</comment>
<dbReference type="InterPro" id="IPR036914">
    <property type="entry name" value="MGS-like_dom_sf"/>
</dbReference>
<dbReference type="EC" id="2.1.2.3" evidence="5"/>
<dbReference type="InterPro" id="IPR011607">
    <property type="entry name" value="MGS-like_dom"/>
</dbReference>
<comment type="catalytic activity">
    <reaction evidence="17">
        <text>IMP + H2O = 5-formamido-1-(5-phospho-D-ribosyl)imidazole-4-carboxamide</text>
        <dbReference type="Rhea" id="RHEA:18445"/>
        <dbReference type="ChEBI" id="CHEBI:15377"/>
        <dbReference type="ChEBI" id="CHEBI:58053"/>
        <dbReference type="ChEBI" id="CHEBI:58467"/>
        <dbReference type="EC" id="3.5.4.10"/>
    </reaction>
    <physiologicalReaction direction="right-to-left" evidence="17">
        <dbReference type="Rhea" id="RHEA:18447"/>
    </physiologicalReaction>
</comment>
<keyword evidence="13" id="KW-0511">Multifunctional enzyme</keyword>
<evidence type="ECO:0000256" key="17">
    <source>
        <dbReference type="ARBA" id="ARBA00048341"/>
    </source>
</evidence>
<evidence type="ECO:0000256" key="6">
    <source>
        <dbReference type="ARBA" id="ARBA00012261"/>
    </source>
</evidence>
<dbReference type="FunFam" id="3.40.50.1380:FF:000001">
    <property type="entry name" value="Bifunctional purine biosynthesis protein PurH"/>
    <property type="match status" value="1"/>
</dbReference>
<dbReference type="PANTHER" id="PTHR11692:SF0">
    <property type="entry name" value="BIFUNCTIONAL PURINE BIOSYNTHESIS PROTEIN ATIC"/>
    <property type="match status" value="1"/>
</dbReference>
<sequence length="766" mass="85276">MGSPGFAVNSLSLLLKSKSEVVAVYTKAPKPSGRGQKPMKSPVHVIAEESNIEVCTPISLKFSAEQEKFRNFKPDVAVVAAYGLILPREILNIPKYGCINIHPSLLPRWRGAAPIQHTILAGDQETGVSIMQLDEGLDSGPILKQEKFLIEKNDNYKTLHDKLSKLGSDLLLKVLNEIEKQLPLKQNDNKACYADKVEDYKIYASDACEVAYRKVKAFYPKAFIKIENKRIRILDADFEALASEQGKIVNENMHISLKGGTLIPKVVQMEGRNPCSIEDFIRGLKSSMQQIEILSTGNTYKTLSSAGIKTQEVSDYTQFPEILGGRVKTLHPKIHGGILCNREKHKTEIQNLGIEPIDLLITNLYPFWETVSSGSNEEQIIEQIDIGGVALIRAAAKNFRFTSVISSIQDYEALKAEMIKNNNETTLEYRKYLATKAFALTAHYDSNIYSWFLSQSKNNELPEFFALYGHKVQELRYGENPHQKAAFYSNQFTKYPLEKIHGKELSYNNIVDIESALNIISEFKEPAAMIIKHNNPCGVAVGNSALEAYEKALSCDEISSFGGIVALNREIDLKLAEKLNEIFLEVVIAPSVNNEALNILQRKKNLRVIIHKSFQQNVKYQTKNVVGGFLVQENNNHTIKTEQVTECTTTEKEKEDLIFAWKICKHVKSNAIVIAKDGCAIGIGAGQTSRIDSVNIAVKKAGEKCKGAVLASDAFFPFPDSIVESAKHGITAIIQPGGSLKDQDVIKAANENKIAMFFTGVRSFFH</sequence>
<evidence type="ECO:0000256" key="8">
    <source>
        <dbReference type="ARBA" id="ARBA00014185"/>
    </source>
</evidence>
<dbReference type="InterPro" id="IPR011034">
    <property type="entry name" value="Formyl_transferase-like_C_sf"/>
</dbReference>
<dbReference type="SUPFAM" id="SSF50486">
    <property type="entry name" value="FMT C-terminal domain-like"/>
    <property type="match status" value="1"/>
</dbReference>
<name>A0A8X6ITM7_TRICU</name>
<protein>
    <recommendedName>
        <fullName evidence="9">Bifunctional purine biosynthesis protein ATIC</fullName>
        <ecNumber evidence="5">2.1.2.3</ecNumber>
        <ecNumber evidence="6">2.1.2.9</ecNumber>
        <ecNumber evidence="7">3.5.4.10</ecNumber>
    </recommendedName>
    <alternativeName>
        <fullName evidence="14">AICAR transformylase/inosine monophosphate cyclohydrolase</fullName>
    </alternativeName>
    <alternativeName>
        <fullName evidence="8">Methionyl-tRNA formyltransferase, mitochondrial</fullName>
    </alternativeName>
</protein>
<dbReference type="OrthoDB" id="10268103at2759"/>
<dbReference type="HAMAP" id="MF_00182">
    <property type="entry name" value="Formyl_trans"/>
    <property type="match status" value="1"/>
</dbReference>
<comment type="subunit">
    <text evidence="15">Homodimer. Associates with internalized INSR complexes on Golgi/endosomal membranes. Interacts with INSR; ATIC together with PRKAA2/AMPK2 and HACD3/PTPLAD1 is proposed to be part of a signaling network regulating INSR autophosphorylation and endocytosis.</text>
</comment>
<dbReference type="Pfam" id="PF01808">
    <property type="entry name" value="AICARFT_IMPCHas"/>
    <property type="match status" value="1"/>
</dbReference>
<reference evidence="19" key="1">
    <citation type="submission" date="2020-07" db="EMBL/GenBank/DDBJ databases">
        <title>Multicomponent nature underlies the extraordinary mechanical properties of spider dragline silk.</title>
        <authorList>
            <person name="Kono N."/>
            <person name="Nakamura H."/>
            <person name="Mori M."/>
            <person name="Yoshida Y."/>
            <person name="Ohtoshi R."/>
            <person name="Malay A.D."/>
            <person name="Moran D.A.P."/>
            <person name="Tomita M."/>
            <person name="Numata K."/>
            <person name="Arakawa K."/>
        </authorList>
    </citation>
    <scope>NUCLEOTIDE SEQUENCE</scope>
</reference>
<dbReference type="HAMAP" id="MF_00139">
    <property type="entry name" value="PurH"/>
    <property type="match status" value="1"/>
</dbReference>
<dbReference type="GO" id="GO:0005829">
    <property type="term" value="C:cytosol"/>
    <property type="evidence" value="ECO:0007669"/>
    <property type="project" value="TreeGrafter"/>
</dbReference>
<dbReference type="GO" id="GO:0004643">
    <property type="term" value="F:phosphoribosylaminoimidazolecarboxamide formyltransferase activity"/>
    <property type="evidence" value="ECO:0007669"/>
    <property type="project" value="UniProtKB-EC"/>
</dbReference>
<dbReference type="GO" id="GO:0003937">
    <property type="term" value="F:IMP cyclohydrolase activity"/>
    <property type="evidence" value="ECO:0007669"/>
    <property type="project" value="UniProtKB-EC"/>
</dbReference>
<dbReference type="Pfam" id="PF02142">
    <property type="entry name" value="MGS"/>
    <property type="match status" value="1"/>
</dbReference>
<evidence type="ECO:0000256" key="11">
    <source>
        <dbReference type="ARBA" id="ARBA00022755"/>
    </source>
</evidence>
<dbReference type="GO" id="GO:0004479">
    <property type="term" value="F:methionyl-tRNA formyltransferase activity"/>
    <property type="evidence" value="ECO:0007669"/>
    <property type="project" value="UniProtKB-EC"/>
</dbReference>
<dbReference type="CDD" id="cd08646">
    <property type="entry name" value="FMT_core_Met-tRNA-FMT_N"/>
    <property type="match status" value="1"/>
</dbReference>
<accession>A0A8X6ITM7</accession>
<dbReference type="InterPro" id="IPR016193">
    <property type="entry name" value="Cytidine_deaminase-like"/>
</dbReference>
<dbReference type="CDD" id="cd01421">
    <property type="entry name" value="IMPCH"/>
    <property type="match status" value="1"/>
</dbReference>
<keyword evidence="11" id="KW-0658">Purine biosynthesis</keyword>
<dbReference type="Proteomes" id="UP000887116">
    <property type="component" value="Unassembled WGS sequence"/>
</dbReference>
<dbReference type="Gene3D" id="3.40.50.1380">
    <property type="entry name" value="Methylglyoxal synthase-like domain"/>
    <property type="match status" value="1"/>
</dbReference>
<evidence type="ECO:0000256" key="3">
    <source>
        <dbReference type="ARBA" id="ARBA00004954"/>
    </source>
</evidence>
<keyword evidence="10" id="KW-0808">Transferase</keyword>
<comment type="pathway">
    <text evidence="3">Purine metabolism; IMP biosynthesis via de novo pathway; 5-formamido-1-(5-phospho-D-ribosyl)imidazole-4-carboxamide from 5-amino-1-(5-phospho-D-ribosyl)imidazole-4-carboxamide (10-formyl THF route): step 1/1.</text>
</comment>
<evidence type="ECO:0000256" key="13">
    <source>
        <dbReference type="ARBA" id="ARBA00023268"/>
    </source>
</evidence>
<evidence type="ECO:0000256" key="4">
    <source>
        <dbReference type="ARBA" id="ARBA00007667"/>
    </source>
</evidence>
<dbReference type="InterPro" id="IPR024051">
    <property type="entry name" value="AICAR_Tfase_dup_dom_sf"/>
</dbReference>
<evidence type="ECO:0000259" key="18">
    <source>
        <dbReference type="PROSITE" id="PS51855"/>
    </source>
</evidence>
<dbReference type="EC" id="2.1.2.9" evidence="6"/>
<evidence type="ECO:0000256" key="9">
    <source>
        <dbReference type="ARBA" id="ARBA00017905"/>
    </source>
</evidence>
<comment type="similarity">
    <text evidence="4">Belongs to the PurH family.</text>
</comment>
<evidence type="ECO:0000313" key="19">
    <source>
        <dbReference type="EMBL" id="GFR00773.1"/>
    </source>
</evidence>
<dbReference type="PANTHER" id="PTHR11692">
    <property type="entry name" value="BIFUNCTIONAL PURINE BIOSYNTHESIS PROTEIN PURH"/>
    <property type="match status" value="1"/>
</dbReference>
<dbReference type="InterPro" id="IPR005794">
    <property type="entry name" value="Fmt"/>
</dbReference>
<dbReference type="Gene3D" id="3.40.50.12230">
    <property type="match status" value="1"/>
</dbReference>
<keyword evidence="20" id="KW-1185">Reference proteome</keyword>
<comment type="catalytic activity">
    <reaction evidence="1">
        <text>10-formyldihydrofolate + 5-amino-1-(5-phospho-beta-D-ribosyl)imidazole-4-carboxamide = 5-formamido-1-(5-phospho-D-ribosyl)imidazole-4-carboxamide + 7,8-dihydrofolate</text>
        <dbReference type="Rhea" id="RHEA:59144"/>
        <dbReference type="ChEBI" id="CHEBI:57451"/>
        <dbReference type="ChEBI" id="CHEBI:57452"/>
        <dbReference type="ChEBI" id="CHEBI:58467"/>
        <dbReference type="ChEBI" id="CHEBI:58475"/>
    </reaction>
    <physiologicalReaction direction="left-to-right" evidence="1">
        <dbReference type="Rhea" id="RHEA:59145"/>
    </physiologicalReaction>
</comment>
<dbReference type="InterPro" id="IPR002695">
    <property type="entry name" value="PurH-like"/>
</dbReference>
<dbReference type="SUPFAM" id="SSF53927">
    <property type="entry name" value="Cytidine deaminase-like"/>
    <property type="match status" value="1"/>
</dbReference>
<evidence type="ECO:0000256" key="5">
    <source>
        <dbReference type="ARBA" id="ARBA00012253"/>
    </source>
</evidence>
<comment type="caution">
    <text evidence="19">The sequence shown here is derived from an EMBL/GenBank/DDBJ whole genome shotgun (WGS) entry which is preliminary data.</text>
</comment>
<evidence type="ECO:0000256" key="1">
    <source>
        <dbReference type="ARBA" id="ARBA00000945"/>
    </source>
</evidence>
<organism evidence="19 20">
    <name type="scientific">Trichonephila clavata</name>
    <name type="common">Joro spider</name>
    <name type="synonym">Nephila clavata</name>
    <dbReference type="NCBI Taxonomy" id="2740835"/>
    <lineage>
        <taxon>Eukaryota</taxon>
        <taxon>Metazoa</taxon>
        <taxon>Ecdysozoa</taxon>
        <taxon>Arthropoda</taxon>
        <taxon>Chelicerata</taxon>
        <taxon>Arachnida</taxon>
        <taxon>Araneae</taxon>
        <taxon>Araneomorphae</taxon>
        <taxon>Entelegynae</taxon>
        <taxon>Araneoidea</taxon>
        <taxon>Nephilidae</taxon>
        <taxon>Trichonephila</taxon>
    </lineage>
</organism>
<dbReference type="SUPFAM" id="SSF53328">
    <property type="entry name" value="Formyltransferase"/>
    <property type="match status" value="1"/>
</dbReference>
<dbReference type="FunFam" id="3.40.140.20:FF:000001">
    <property type="entry name" value="Bifunctional purine biosynthesis protein PurH"/>
    <property type="match status" value="1"/>
</dbReference>
<gene>
    <name evidence="19" type="primary">fmt</name>
    <name evidence="19" type="ORF">TNCT_269531</name>
</gene>
<dbReference type="NCBIfam" id="NF002049">
    <property type="entry name" value="PRK00881.1"/>
    <property type="match status" value="1"/>
</dbReference>
<dbReference type="AlphaFoldDB" id="A0A8X6ITM7"/>
<evidence type="ECO:0000256" key="14">
    <source>
        <dbReference type="ARBA" id="ARBA00032307"/>
    </source>
</evidence>
<evidence type="ECO:0000256" key="10">
    <source>
        <dbReference type="ARBA" id="ARBA00022679"/>
    </source>
</evidence>
<evidence type="ECO:0000256" key="7">
    <source>
        <dbReference type="ARBA" id="ARBA00012712"/>
    </source>
</evidence>
<dbReference type="Pfam" id="PF00551">
    <property type="entry name" value="Formyl_trans_N"/>
    <property type="match status" value="1"/>
</dbReference>
<dbReference type="EMBL" id="BMAO01025147">
    <property type="protein sequence ID" value="GFR00773.1"/>
    <property type="molecule type" value="Genomic_DNA"/>
</dbReference>
<dbReference type="NCBIfam" id="TIGR00460">
    <property type="entry name" value="fmt"/>
    <property type="match status" value="1"/>
</dbReference>